<dbReference type="RefSeq" id="XP_005711412.1">
    <property type="nucleotide sequence ID" value="XM_005711355.1"/>
</dbReference>
<gene>
    <name evidence="2" type="ORF">CHC_T00007338001</name>
</gene>
<sequence>MDVLETVQVVQNPPEMQSSDEGESAEDAMERRTIPCVVEIAELFGELELLATECQVSDALSHLRSAKRAFLTARHNREPTQSRQTLITECMQIDVTTLLTNAVSQ</sequence>
<evidence type="ECO:0000313" key="2">
    <source>
        <dbReference type="EMBL" id="CDF41118.1"/>
    </source>
</evidence>
<feature type="compositionally biased region" description="Polar residues" evidence="1">
    <location>
        <begin position="8"/>
        <end position="17"/>
    </location>
</feature>
<dbReference type="KEGG" id="ccp:CHC_T00007338001"/>
<dbReference type="EMBL" id="HG002309">
    <property type="protein sequence ID" value="CDF41118.1"/>
    <property type="molecule type" value="Genomic_DNA"/>
</dbReference>
<feature type="region of interest" description="Disordered" evidence="1">
    <location>
        <begin position="1"/>
        <end position="30"/>
    </location>
</feature>
<feature type="compositionally biased region" description="Acidic residues" evidence="1">
    <location>
        <begin position="18"/>
        <end position="27"/>
    </location>
</feature>
<dbReference type="Gramene" id="CDF41118">
    <property type="protein sequence ID" value="CDF41118"/>
    <property type="gene ID" value="CHC_T00007338001"/>
</dbReference>
<dbReference type="PhylomeDB" id="R7QTT6"/>
<keyword evidence="3" id="KW-1185">Reference proteome</keyword>
<dbReference type="AlphaFoldDB" id="R7QTT6"/>
<dbReference type="Proteomes" id="UP000012073">
    <property type="component" value="Unassembled WGS sequence"/>
</dbReference>
<accession>R7QTT6</accession>
<proteinExistence type="predicted"/>
<reference evidence="3" key="1">
    <citation type="journal article" date="2013" name="Proc. Natl. Acad. Sci. U.S.A.">
        <title>Genome structure and metabolic features in the red seaweed Chondrus crispus shed light on evolution of the Archaeplastida.</title>
        <authorList>
            <person name="Collen J."/>
            <person name="Porcel B."/>
            <person name="Carre W."/>
            <person name="Ball S.G."/>
            <person name="Chaparro C."/>
            <person name="Tonon T."/>
            <person name="Barbeyron T."/>
            <person name="Michel G."/>
            <person name="Noel B."/>
            <person name="Valentin K."/>
            <person name="Elias M."/>
            <person name="Artiguenave F."/>
            <person name="Arun A."/>
            <person name="Aury J.M."/>
            <person name="Barbosa-Neto J.F."/>
            <person name="Bothwell J.H."/>
            <person name="Bouget F.Y."/>
            <person name="Brillet L."/>
            <person name="Cabello-Hurtado F."/>
            <person name="Capella-Gutierrez S."/>
            <person name="Charrier B."/>
            <person name="Cladiere L."/>
            <person name="Cock J.M."/>
            <person name="Coelho S.M."/>
            <person name="Colleoni C."/>
            <person name="Czjzek M."/>
            <person name="Da Silva C."/>
            <person name="Delage L."/>
            <person name="Denoeud F."/>
            <person name="Deschamps P."/>
            <person name="Dittami S.M."/>
            <person name="Gabaldon T."/>
            <person name="Gachon C.M."/>
            <person name="Groisillier A."/>
            <person name="Herve C."/>
            <person name="Jabbari K."/>
            <person name="Katinka M."/>
            <person name="Kloareg B."/>
            <person name="Kowalczyk N."/>
            <person name="Labadie K."/>
            <person name="Leblanc C."/>
            <person name="Lopez P.J."/>
            <person name="McLachlan D.H."/>
            <person name="Meslet-Cladiere L."/>
            <person name="Moustafa A."/>
            <person name="Nehr Z."/>
            <person name="Nyvall Collen P."/>
            <person name="Panaud O."/>
            <person name="Partensky F."/>
            <person name="Poulain J."/>
            <person name="Rensing S.A."/>
            <person name="Rousvoal S."/>
            <person name="Samson G."/>
            <person name="Symeonidi A."/>
            <person name="Weissenbach J."/>
            <person name="Zambounis A."/>
            <person name="Wincker P."/>
            <person name="Boyen C."/>
        </authorList>
    </citation>
    <scope>NUCLEOTIDE SEQUENCE [LARGE SCALE GENOMIC DNA]</scope>
    <source>
        <strain evidence="3">cv. Stackhouse</strain>
    </source>
</reference>
<protein>
    <submittedName>
        <fullName evidence="2">Uncharacterized protein</fullName>
    </submittedName>
</protein>
<organism evidence="2 3">
    <name type="scientific">Chondrus crispus</name>
    <name type="common">Carrageen Irish moss</name>
    <name type="synonym">Polymorpha crispa</name>
    <dbReference type="NCBI Taxonomy" id="2769"/>
    <lineage>
        <taxon>Eukaryota</taxon>
        <taxon>Rhodophyta</taxon>
        <taxon>Florideophyceae</taxon>
        <taxon>Rhodymeniophycidae</taxon>
        <taxon>Gigartinales</taxon>
        <taxon>Gigartinaceae</taxon>
        <taxon>Chondrus</taxon>
    </lineage>
</organism>
<evidence type="ECO:0000256" key="1">
    <source>
        <dbReference type="SAM" id="MobiDB-lite"/>
    </source>
</evidence>
<name>R7QTT6_CHOCR</name>
<evidence type="ECO:0000313" key="3">
    <source>
        <dbReference type="Proteomes" id="UP000012073"/>
    </source>
</evidence>
<dbReference type="GeneID" id="17319093"/>